<organism evidence="1 2">
    <name type="scientific">Colletotrichum shisoi</name>
    <dbReference type="NCBI Taxonomy" id="2078593"/>
    <lineage>
        <taxon>Eukaryota</taxon>
        <taxon>Fungi</taxon>
        <taxon>Dikarya</taxon>
        <taxon>Ascomycota</taxon>
        <taxon>Pezizomycotina</taxon>
        <taxon>Sordariomycetes</taxon>
        <taxon>Hypocreomycetidae</taxon>
        <taxon>Glomerellales</taxon>
        <taxon>Glomerellaceae</taxon>
        <taxon>Colletotrichum</taxon>
        <taxon>Colletotrichum destructivum species complex</taxon>
    </lineage>
</organism>
<reference evidence="1 2" key="1">
    <citation type="journal article" date="2019" name="Sci. Rep.">
        <title>Colletotrichum shisoi sp. nov., an anthracnose pathogen of Perilla frutescens in Japan: molecular phylogenetic, morphological and genomic evidence.</title>
        <authorList>
            <person name="Gan P."/>
            <person name="Tsushima A."/>
            <person name="Hiroyama R."/>
            <person name="Narusaka M."/>
            <person name="Takano Y."/>
            <person name="Narusaka Y."/>
            <person name="Kawaradani M."/>
            <person name="Damm U."/>
            <person name="Shirasu K."/>
        </authorList>
    </citation>
    <scope>NUCLEOTIDE SEQUENCE [LARGE SCALE GENOMIC DNA]</scope>
    <source>
        <strain evidence="1 2">PG-2018a</strain>
    </source>
</reference>
<name>A0A5Q4C1J9_9PEZI</name>
<dbReference type="Proteomes" id="UP000326340">
    <property type="component" value="Unassembled WGS sequence"/>
</dbReference>
<gene>
    <name evidence="1" type="ORF">CSHISOI_02282</name>
</gene>
<dbReference type="AlphaFoldDB" id="A0A5Q4C1J9"/>
<dbReference type="EMBL" id="PUHP01000113">
    <property type="protein sequence ID" value="TQN73198.1"/>
    <property type="molecule type" value="Genomic_DNA"/>
</dbReference>
<keyword evidence="2" id="KW-1185">Reference proteome</keyword>
<comment type="caution">
    <text evidence="1">The sequence shown here is derived from an EMBL/GenBank/DDBJ whole genome shotgun (WGS) entry which is preliminary data.</text>
</comment>
<evidence type="ECO:0000313" key="1">
    <source>
        <dbReference type="EMBL" id="TQN73198.1"/>
    </source>
</evidence>
<proteinExistence type="predicted"/>
<sequence>MPKSSLHTTRQRRSVSSVLLSSHQLLRHSHDSSTTIESERQVGLFRTIADSQLPTRVDPAPRLMSLAKCCNSKSDSGKRPYFPSSIHLHNFTGKVIEVRSHKILYIKASVPGQH</sequence>
<accession>A0A5Q4C1J9</accession>
<protein>
    <submittedName>
        <fullName evidence="1">Uncharacterized protein</fullName>
    </submittedName>
</protein>
<evidence type="ECO:0000313" key="2">
    <source>
        <dbReference type="Proteomes" id="UP000326340"/>
    </source>
</evidence>